<evidence type="ECO:0000256" key="2">
    <source>
        <dbReference type="ARBA" id="ARBA00004613"/>
    </source>
</evidence>
<comment type="caution">
    <text evidence="18">The sequence shown here is derived from an EMBL/GenBank/DDBJ whole genome shotgun (WGS) entry which is preliminary data.</text>
</comment>
<evidence type="ECO:0000256" key="6">
    <source>
        <dbReference type="ARBA" id="ARBA00023001"/>
    </source>
</evidence>
<keyword evidence="8" id="KW-0186">Copper</keyword>
<dbReference type="AlphaFoldDB" id="A0AAJ0GNB7"/>
<keyword evidence="3" id="KW-0964">Secreted</keyword>
<dbReference type="GO" id="GO:0004497">
    <property type="term" value="F:monooxygenase activity"/>
    <property type="evidence" value="ECO:0007669"/>
    <property type="project" value="UniProtKB-KW"/>
</dbReference>
<evidence type="ECO:0000256" key="9">
    <source>
        <dbReference type="ARBA" id="ARBA00023033"/>
    </source>
</evidence>
<dbReference type="EMBL" id="JAUDZG010000006">
    <property type="protein sequence ID" value="KAK3302920.1"/>
    <property type="molecule type" value="Genomic_DNA"/>
</dbReference>
<comment type="subcellular location">
    <subcellularLocation>
        <location evidence="2">Secreted</location>
    </subcellularLocation>
</comment>
<keyword evidence="9" id="KW-0503">Monooxygenase</keyword>
<dbReference type="GeneID" id="87883918"/>
<proteinExistence type="inferred from homology"/>
<evidence type="ECO:0000256" key="16">
    <source>
        <dbReference type="SAM" id="SignalP"/>
    </source>
</evidence>
<accession>A0AAJ0GNB7</accession>
<dbReference type="InterPro" id="IPR005103">
    <property type="entry name" value="AA9_LPMO"/>
</dbReference>
<evidence type="ECO:0000256" key="8">
    <source>
        <dbReference type="ARBA" id="ARBA00023008"/>
    </source>
</evidence>
<keyword evidence="19" id="KW-1185">Reference proteome</keyword>
<comment type="catalytic activity">
    <reaction evidence="14">
        <text>[(1-&gt;4)-beta-D-glucosyl]n+m + reduced acceptor + O2 = 4-dehydro-beta-D-glucosyl-[(1-&gt;4)-beta-D-glucosyl]n-1 + [(1-&gt;4)-beta-D-glucosyl]m + acceptor + H2O.</text>
        <dbReference type="EC" id="1.14.99.56"/>
    </reaction>
</comment>
<sequence length="271" mass="29614">MKTSPAALLSIALAGGALGHNVEGILLVNGTETPEWKYVLDVQPPWSIDPATYPPHYQGYKLSPIIGPADPNITCGRAAFDAAARTEIANVLAGSEVGFRVSADGNGNRADVVEPSTIRYPSFWHPGPAQIYLSRAHNDDLKSYRGDGNWFKIAYAGPLDDQHWSLYPFVSDFNFTIPKTTPPGKYLMRIENFMPTNTSSYQQFYINCAFVNIIGPGGGTPTEFVKFPGTYVPEDPGLLVPLNQDLMSGKLKVDDMKLMEYKPPGPAVWTG</sequence>
<gene>
    <name evidence="18" type="ORF">B0T15DRAFT_401075</name>
</gene>
<keyword evidence="18" id="KW-0378">Hydrolase</keyword>
<dbReference type="GO" id="GO:0016787">
    <property type="term" value="F:hydrolase activity"/>
    <property type="evidence" value="ECO:0007669"/>
    <property type="project" value="UniProtKB-KW"/>
</dbReference>
<comment type="cofactor">
    <cofactor evidence="1">
        <name>Cu(2+)</name>
        <dbReference type="ChEBI" id="CHEBI:29036"/>
    </cofactor>
</comment>
<dbReference type="RefSeq" id="XP_062718700.1">
    <property type="nucleotide sequence ID" value="XM_062865089.1"/>
</dbReference>
<evidence type="ECO:0000256" key="1">
    <source>
        <dbReference type="ARBA" id="ARBA00001973"/>
    </source>
</evidence>
<organism evidence="18 19">
    <name type="scientific">Chaetomium strumarium</name>
    <dbReference type="NCBI Taxonomy" id="1170767"/>
    <lineage>
        <taxon>Eukaryota</taxon>
        <taxon>Fungi</taxon>
        <taxon>Dikarya</taxon>
        <taxon>Ascomycota</taxon>
        <taxon>Pezizomycotina</taxon>
        <taxon>Sordariomycetes</taxon>
        <taxon>Sordariomycetidae</taxon>
        <taxon>Sordariales</taxon>
        <taxon>Chaetomiaceae</taxon>
        <taxon>Chaetomium</taxon>
    </lineage>
</organism>
<feature type="signal peptide" evidence="16">
    <location>
        <begin position="1"/>
        <end position="19"/>
    </location>
</feature>
<name>A0AAJ0GNB7_9PEZI</name>
<dbReference type="GO" id="GO:0046872">
    <property type="term" value="F:metal ion binding"/>
    <property type="evidence" value="ECO:0007669"/>
    <property type="project" value="UniProtKB-KW"/>
</dbReference>
<evidence type="ECO:0000256" key="10">
    <source>
        <dbReference type="ARBA" id="ARBA00023157"/>
    </source>
</evidence>
<dbReference type="EC" id="1.14.99.56" evidence="15"/>
<keyword evidence="5 16" id="KW-0732">Signal</keyword>
<dbReference type="GO" id="GO:0030245">
    <property type="term" value="P:cellulose catabolic process"/>
    <property type="evidence" value="ECO:0007669"/>
    <property type="project" value="UniProtKB-KW"/>
</dbReference>
<evidence type="ECO:0000259" key="17">
    <source>
        <dbReference type="Pfam" id="PF03443"/>
    </source>
</evidence>
<dbReference type="Pfam" id="PF03443">
    <property type="entry name" value="AA9"/>
    <property type="match status" value="1"/>
</dbReference>
<evidence type="ECO:0000256" key="11">
    <source>
        <dbReference type="ARBA" id="ARBA00023277"/>
    </source>
</evidence>
<keyword evidence="12" id="KW-0624">Polysaccharide degradation</keyword>
<reference evidence="18" key="1">
    <citation type="journal article" date="2023" name="Mol. Phylogenet. Evol.">
        <title>Genome-scale phylogeny and comparative genomics of the fungal order Sordariales.</title>
        <authorList>
            <person name="Hensen N."/>
            <person name="Bonometti L."/>
            <person name="Westerberg I."/>
            <person name="Brannstrom I.O."/>
            <person name="Guillou S."/>
            <person name="Cros-Aarteil S."/>
            <person name="Calhoun S."/>
            <person name="Haridas S."/>
            <person name="Kuo A."/>
            <person name="Mondo S."/>
            <person name="Pangilinan J."/>
            <person name="Riley R."/>
            <person name="LaButti K."/>
            <person name="Andreopoulos B."/>
            <person name="Lipzen A."/>
            <person name="Chen C."/>
            <person name="Yan M."/>
            <person name="Daum C."/>
            <person name="Ng V."/>
            <person name="Clum A."/>
            <person name="Steindorff A."/>
            <person name="Ohm R.A."/>
            <person name="Martin F."/>
            <person name="Silar P."/>
            <person name="Natvig D.O."/>
            <person name="Lalanne C."/>
            <person name="Gautier V."/>
            <person name="Ament-Velasquez S.L."/>
            <person name="Kruys A."/>
            <person name="Hutchinson M.I."/>
            <person name="Powell A.J."/>
            <person name="Barry K."/>
            <person name="Miller A.N."/>
            <person name="Grigoriev I.V."/>
            <person name="Debuchy R."/>
            <person name="Gladieux P."/>
            <person name="Hiltunen Thoren M."/>
            <person name="Johannesson H."/>
        </authorList>
    </citation>
    <scope>NUCLEOTIDE SEQUENCE</scope>
    <source>
        <strain evidence="18">CBS 333.67</strain>
    </source>
</reference>
<evidence type="ECO:0000256" key="13">
    <source>
        <dbReference type="ARBA" id="ARBA00044502"/>
    </source>
</evidence>
<evidence type="ECO:0000256" key="3">
    <source>
        <dbReference type="ARBA" id="ARBA00022525"/>
    </source>
</evidence>
<evidence type="ECO:0000313" key="18">
    <source>
        <dbReference type="EMBL" id="KAK3302920.1"/>
    </source>
</evidence>
<dbReference type="GO" id="GO:0005576">
    <property type="term" value="C:extracellular region"/>
    <property type="evidence" value="ECO:0007669"/>
    <property type="project" value="UniProtKB-SubCell"/>
</dbReference>
<comment type="similarity">
    <text evidence="13">Belongs to the polysaccharide monooxygenase AA9 family.</text>
</comment>
<evidence type="ECO:0000313" key="19">
    <source>
        <dbReference type="Proteomes" id="UP001273166"/>
    </source>
</evidence>
<dbReference type="InterPro" id="IPR049892">
    <property type="entry name" value="AA9"/>
</dbReference>
<keyword evidence="11" id="KW-0119">Carbohydrate metabolism</keyword>
<evidence type="ECO:0000256" key="15">
    <source>
        <dbReference type="ARBA" id="ARBA00047174"/>
    </source>
</evidence>
<evidence type="ECO:0000256" key="14">
    <source>
        <dbReference type="ARBA" id="ARBA00045077"/>
    </source>
</evidence>
<keyword evidence="6" id="KW-0136">Cellulose degradation</keyword>
<dbReference type="Gene3D" id="2.70.50.70">
    <property type="match status" value="1"/>
</dbReference>
<keyword evidence="10" id="KW-1015">Disulfide bond</keyword>
<dbReference type="PANTHER" id="PTHR33353">
    <property type="entry name" value="PUTATIVE (AFU_ORTHOLOGUE AFUA_1G12560)-RELATED"/>
    <property type="match status" value="1"/>
</dbReference>
<keyword evidence="7" id="KW-0560">Oxidoreductase</keyword>
<feature type="chain" id="PRO_5042485614" description="lytic cellulose monooxygenase (C4-dehydrogenating)" evidence="16">
    <location>
        <begin position="20"/>
        <end position="271"/>
    </location>
</feature>
<reference evidence="18" key="2">
    <citation type="submission" date="2023-06" db="EMBL/GenBank/DDBJ databases">
        <authorList>
            <consortium name="Lawrence Berkeley National Laboratory"/>
            <person name="Mondo S.J."/>
            <person name="Hensen N."/>
            <person name="Bonometti L."/>
            <person name="Westerberg I."/>
            <person name="Brannstrom I.O."/>
            <person name="Guillou S."/>
            <person name="Cros-Aarteil S."/>
            <person name="Calhoun S."/>
            <person name="Haridas S."/>
            <person name="Kuo A."/>
            <person name="Pangilinan J."/>
            <person name="Riley R."/>
            <person name="Labutti K."/>
            <person name="Andreopoulos B."/>
            <person name="Lipzen A."/>
            <person name="Chen C."/>
            <person name="Yanf M."/>
            <person name="Daum C."/>
            <person name="Ng V."/>
            <person name="Clum A."/>
            <person name="Steindorff A."/>
            <person name="Ohm R."/>
            <person name="Martin F."/>
            <person name="Silar P."/>
            <person name="Natvig D."/>
            <person name="Lalanne C."/>
            <person name="Gautier V."/>
            <person name="Ament-Velasquez S.L."/>
            <person name="Kruys A."/>
            <person name="Hutchinson M.I."/>
            <person name="Powell A.J."/>
            <person name="Barry K."/>
            <person name="Miller A.N."/>
            <person name="Grigoriev I.V."/>
            <person name="Debuchy R."/>
            <person name="Gladieux P."/>
            <person name="Thoren M.H."/>
            <person name="Johannesson H."/>
        </authorList>
    </citation>
    <scope>NUCLEOTIDE SEQUENCE</scope>
    <source>
        <strain evidence="18">CBS 333.67</strain>
    </source>
</reference>
<evidence type="ECO:0000256" key="5">
    <source>
        <dbReference type="ARBA" id="ARBA00022729"/>
    </source>
</evidence>
<evidence type="ECO:0000256" key="4">
    <source>
        <dbReference type="ARBA" id="ARBA00022723"/>
    </source>
</evidence>
<feature type="domain" description="Auxiliary Activity family 9 catalytic" evidence="17">
    <location>
        <begin position="26"/>
        <end position="244"/>
    </location>
</feature>
<evidence type="ECO:0000256" key="12">
    <source>
        <dbReference type="ARBA" id="ARBA00023326"/>
    </source>
</evidence>
<dbReference type="PANTHER" id="PTHR33353:SF10">
    <property type="entry name" value="ENDO-BETA-1,4-GLUCANASE D"/>
    <property type="match status" value="1"/>
</dbReference>
<evidence type="ECO:0000256" key="7">
    <source>
        <dbReference type="ARBA" id="ARBA00023002"/>
    </source>
</evidence>
<protein>
    <recommendedName>
        <fullName evidence="15">lytic cellulose monooxygenase (C4-dehydrogenating)</fullName>
        <ecNumber evidence="15">1.14.99.56</ecNumber>
    </recommendedName>
</protein>
<keyword evidence="4" id="KW-0479">Metal-binding</keyword>
<dbReference type="Proteomes" id="UP001273166">
    <property type="component" value="Unassembled WGS sequence"/>
</dbReference>